<organism evidence="2 3">
    <name type="scientific">Emergomyces pasteurianus Ep9510</name>
    <dbReference type="NCBI Taxonomy" id="1447872"/>
    <lineage>
        <taxon>Eukaryota</taxon>
        <taxon>Fungi</taxon>
        <taxon>Dikarya</taxon>
        <taxon>Ascomycota</taxon>
        <taxon>Pezizomycotina</taxon>
        <taxon>Eurotiomycetes</taxon>
        <taxon>Eurotiomycetidae</taxon>
        <taxon>Onygenales</taxon>
        <taxon>Ajellomycetaceae</taxon>
        <taxon>Emergomyces</taxon>
    </lineage>
</organism>
<protein>
    <submittedName>
        <fullName evidence="2">Uncharacterized protein</fullName>
    </submittedName>
</protein>
<dbReference type="EMBL" id="LGRN01000479">
    <property type="protein sequence ID" value="OJD11868.1"/>
    <property type="molecule type" value="Genomic_DNA"/>
</dbReference>
<comment type="caution">
    <text evidence="2">The sequence shown here is derived from an EMBL/GenBank/DDBJ whole genome shotgun (WGS) entry which is preliminary data.</text>
</comment>
<dbReference type="VEuPathDB" id="FungiDB:AJ78_07455"/>
<dbReference type="OrthoDB" id="1306014at2759"/>
<dbReference type="Proteomes" id="UP000182235">
    <property type="component" value="Unassembled WGS sequence"/>
</dbReference>
<evidence type="ECO:0000256" key="1">
    <source>
        <dbReference type="SAM" id="MobiDB-lite"/>
    </source>
</evidence>
<sequence length="136" mass="14422">MQQLHHGQPSYGLEKSQSSRSPSGPLPAGEQPSSSIDDLISGAAKQADEIAGKSPAPTAKPEDGIGEKPAKKEKEKPKATRMVYSDNEISPEEKMAQLPRYAFVPERKEETVLGDATTAAVAGVNTASEQLVNPPQ</sequence>
<proteinExistence type="predicted"/>
<evidence type="ECO:0000313" key="3">
    <source>
        <dbReference type="Proteomes" id="UP000182235"/>
    </source>
</evidence>
<dbReference type="STRING" id="1447872.A0A1J9Q7G2"/>
<evidence type="ECO:0000313" key="2">
    <source>
        <dbReference type="EMBL" id="OJD11868.1"/>
    </source>
</evidence>
<feature type="region of interest" description="Disordered" evidence="1">
    <location>
        <begin position="1"/>
        <end position="91"/>
    </location>
</feature>
<feature type="compositionally biased region" description="Basic and acidic residues" evidence="1">
    <location>
        <begin position="60"/>
        <end position="78"/>
    </location>
</feature>
<reference evidence="2 3" key="1">
    <citation type="submission" date="2015-07" db="EMBL/GenBank/DDBJ databases">
        <title>Emmonsia species relationships and genome sequence.</title>
        <authorList>
            <consortium name="The Broad Institute Genomics Platform"/>
            <person name="Cuomo C.A."/>
            <person name="Munoz J.F."/>
            <person name="Imamovic A."/>
            <person name="Priest M.E."/>
            <person name="Young S."/>
            <person name="Clay O.K."/>
            <person name="McEwen J.G."/>
        </authorList>
    </citation>
    <scope>NUCLEOTIDE SEQUENCE [LARGE SCALE GENOMIC DNA]</scope>
    <source>
        <strain evidence="2 3">UAMH 9510</strain>
    </source>
</reference>
<dbReference type="AlphaFoldDB" id="A0A1J9Q7G2"/>
<name>A0A1J9Q7G2_9EURO</name>
<keyword evidence="3" id="KW-1185">Reference proteome</keyword>
<accession>A0A1J9Q7G2</accession>
<gene>
    <name evidence="2" type="ORF">AJ78_07455</name>
</gene>